<keyword evidence="2" id="KW-0732">Signal</keyword>
<feature type="region of interest" description="Disordered" evidence="1">
    <location>
        <begin position="83"/>
        <end position="142"/>
    </location>
</feature>
<feature type="compositionally biased region" description="Polar residues" evidence="1">
    <location>
        <begin position="127"/>
        <end position="142"/>
    </location>
</feature>
<comment type="caution">
    <text evidence="3">The sequence shown here is derived from an EMBL/GenBank/DDBJ whole genome shotgun (WGS) entry which is preliminary data.</text>
</comment>
<proteinExistence type="predicted"/>
<accession>A0A5N4WHD6</accession>
<evidence type="ECO:0000313" key="3">
    <source>
        <dbReference type="EMBL" id="KAB1855842.1"/>
    </source>
</evidence>
<sequence length="142" mass="15423">MQLMKAVLISSTMFMAMALSAHAAESSKKKGYRDNPNIFEVLGQKTLDTAQDAANAVDRGTQKGIAKVKPKVAETWHETKTYSEEQTEIAKENSQKAAATVNRKWKQAKASVLGDPNSPPAPIESHPLSQSSTTPAQNEQLN</sequence>
<name>A0A5N4WHD6_9GAMM</name>
<dbReference type="AlphaFoldDB" id="A0A5N4WHD6"/>
<evidence type="ECO:0000256" key="1">
    <source>
        <dbReference type="SAM" id="MobiDB-lite"/>
    </source>
</evidence>
<gene>
    <name evidence="3" type="ORF">F4W09_08545</name>
</gene>
<dbReference type="RefSeq" id="WP_016168340.1">
    <property type="nucleotide sequence ID" value="NZ_BBNK01000003.1"/>
</dbReference>
<feature type="signal peptide" evidence="2">
    <location>
        <begin position="1"/>
        <end position="23"/>
    </location>
</feature>
<feature type="chain" id="PRO_5024435073" evidence="2">
    <location>
        <begin position="24"/>
        <end position="142"/>
    </location>
</feature>
<evidence type="ECO:0000313" key="4">
    <source>
        <dbReference type="Proteomes" id="UP000325788"/>
    </source>
</evidence>
<reference evidence="3 4" key="1">
    <citation type="submission" date="2019-09" db="EMBL/GenBank/DDBJ databases">
        <title>Draft genome sequence of Acinetobacter tandoii W4-4-4 isolated from environmental water sample.</title>
        <authorList>
            <person name="Wee S.K."/>
            <person name="Yan B."/>
            <person name="Mustaffa S.B."/>
            <person name="Yap E.P.H."/>
        </authorList>
    </citation>
    <scope>NUCLEOTIDE SEQUENCE [LARGE SCALE GENOMIC DNA]</scope>
    <source>
        <strain evidence="3 4">W4-4-4</strain>
    </source>
</reference>
<evidence type="ECO:0000256" key="2">
    <source>
        <dbReference type="SAM" id="SignalP"/>
    </source>
</evidence>
<dbReference type="Proteomes" id="UP000325788">
    <property type="component" value="Unassembled WGS sequence"/>
</dbReference>
<organism evidence="3 4">
    <name type="scientific">Acinetobacter tandoii</name>
    <dbReference type="NCBI Taxonomy" id="202954"/>
    <lineage>
        <taxon>Bacteria</taxon>
        <taxon>Pseudomonadati</taxon>
        <taxon>Pseudomonadota</taxon>
        <taxon>Gammaproteobacteria</taxon>
        <taxon>Moraxellales</taxon>
        <taxon>Moraxellaceae</taxon>
        <taxon>Acinetobacter</taxon>
    </lineage>
</organism>
<protein>
    <submittedName>
        <fullName evidence="3">Uncharacterized protein</fullName>
    </submittedName>
</protein>
<feature type="compositionally biased region" description="Basic and acidic residues" evidence="1">
    <location>
        <begin position="83"/>
        <end position="94"/>
    </location>
</feature>
<dbReference type="EMBL" id="VXLD01000004">
    <property type="protein sequence ID" value="KAB1855842.1"/>
    <property type="molecule type" value="Genomic_DNA"/>
</dbReference>